<dbReference type="Pfam" id="PF13426">
    <property type="entry name" value="PAS_9"/>
    <property type="match status" value="1"/>
</dbReference>
<dbReference type="GO" id="GO:0071111">
    <property type="term" value="F:cyclic-guanylate-specific phosphodiesterase activity"/>
    <property type="evidence" value="ECO:0007669"/>
    <property type="project" value="UniProtKB-EC"/>
</dbReference>
<dbReference type="SMART" id="SM00052">
    <property type="entry name" value="EAL"/>
    <property type="match status" value="1"/>
</dbReference>
<dbReference type="InterPro" id="IPR029787">
    <property type="entry name" value="Nucleotide_cyclase"/>
</dbReference>
<dbReference type="Gene3D" id="3.30.450.20">
    <property type="entry name" value="PAS domain"/>
    <property type="match status" value="2"/>
</dbReference>
<keyword evidence="3" id="KW-0973">c-di-GMP</keyword>
<evidence type="ECO:0000256" key="4">
    <source>
        <dbReference type="ARBA" id="ARBA00051114"/>
    </source>
</evidence>
<dbReference type="CDD" id="cd01948">
    <property type="entry name" value="EAL"/>
    <property type="match status" value="1"/>
</dbReference>
<comment type="caution">
    <text evidence="9">The sequence shown here is derived from an EMBL/GenBank/DDBJ whole genome shotgun (WGS) entry which is preliminary data.</text>
</comment>
<dbReference type="SUPFAM" id="SSF141868">
    <property type="entry name" value="EAL domain-like"/>
    <property type="match status" value="1"/>
</dbReference>
<dbReference type="CDD" id="cd00130">
    <property type="entry name" value="PAS"/>
    <property type="match status" value="1"/>
</dbReference>
<dbReference type="SUPFAM" id="SSF55073">
    <property type="entry name" value="Nucleotide cyclase"/>
    <property type="match status" value="1"/>
</dbReference>
<dbReference type="AlphaFoldDB" id="A0A1E5JNK7"/>
<dbReference type="Proteomes" id="UP000095229">
    <property type="component" value="Unassembled WGS sequence"/>
</dbReference>
<dbReference type="EC" id="3.1.4.52" evidence="2"/>
<name>A0A1E5JNK7_9GAMM</name>
<dbReference type="NCBIfam" id="TIGR00254">
    <property type="entry name" value="GGDEF"/>
    <property type="match status" value="1"/>
</dbReference>
<protein>
    <recommendedName>
        <fullName evidence="2">cyclic-guanylate-specific phosphodiesterase</fullName>
        <ecNumber evidence="2">3.1.4.52</ecNumber>
    </recommendedName>
</protein>
<dbReference type="PROSITE" id="PS50883">
    <property type="entry name" value="EAL"/>
    <property type="match status" value="1"/>
</dbReference>
<dbReference type="SUPFAM" id="SSF55785">
    <property type="entry name" value="PYP-like sensor domain (PAS domain)"/>
    <property type="match status" value="2"/>
</dbReference>
<accession>A0A1E5JNK7</accession>
<sequence>MARRQIDYQKVAQAAEHVKKQGREPSLTNVCEELGIITPTPNLSILLEKWYHTQPEFQRSIKAPLSENINIKAHDILEKNIELEKSLSLLRATLESTADGIMMVNGKGQVVDWNQKFVEMWRIPSHMLESGTESIGFEYILQQLSNPEAVIADVKYLYENPEWQGELPVLHFKDGRIFERFTQPQRIGTEIVGRVYSFRDITQKLMEEDELRIRERAIEASTHGVAILDISKPDLPIIYVNKAFERITGYSERQILGQSLAFLHGSKLENVNQKRINLAIKELREETVELESYRRSGEIFWGEVSVAPVRDSFDNVRHYVCLLNDVTQRREMEQQLIQQATHDSLTELPNRVLLIDRVDQAILQAKKKGAMLGFLFLDLDHFKMTNDTLGHSIGDRLLQAVSNRLLLATDDFDTVCRLGGDEFVILLQDVATEMQAQQKAEEILTSLAKPFQIDQHNLKITGSIGISYYPKDGDDYESLMKSADLSMYHAKDNGRNTYRTYDKEMNMRIINRMQLDNALRDSLKKNKFHLVYQPFMNLTSNKIIGFEALLRWHSHILGDVPPNDFIGMAEENGLILDIGMWVLQEACRQLVRWHHQGYDQLTVAVNISSRQFRQAHLPEVIEKILLETGLPAKFLELELTESLLIDNVKHAVETMYELKDMGTKLVIDDFGTGYSSLSYLKQFPVDKLKIDRSFISELVNRENDAAITKAIINLGHSLNLEVLAEGVETELQREFIMQHGCDYAQGYFFAMPQKAEELKDFIIQHI</sequence>
<dbReference type="PANTHER" id="PTHR44757">
    <property type="entry name" value="DIGUANYLATE CYCLASE DGCP"/>
    <property type="match status" value="1"/>
</dbReference>
<feature type="domain" description="PAS" evidence="5">
    <location>
        <begin position="210"/>
        <end position="283"/>
    </location>
</feature>
<evidence type="ECO:0000256" key="1">
    <source>
        <dbReference type="ARBA" id="ARBA00001946"/>
    </source>
</evidence>
<dbReference type="InterPro" id="IPR000160">
    <property type="entry name" value="GGDEF_dom"/>
</dbReference>
<dbReference type="PROSITE" id="PS50887">
    <property type="entry name" value="GGDEF"/>
    <property type="match status" value="1"/>
</dbReference>
<dbReference type="Pfam" id="PF00563">
    <property type="entry name" value="EAL"/>
    <property type="match status" value="1"/>
</dbReference>
<dbReference type="GO" id="GO:0071732">
    <property type="term" value="P:cellular response to nitric oxide"/>
    <property type="evidence" value="ECO:0007669"/>
    <property type="project" value="UniProtKB-ARBA"/>
</dbReference>
<dbReference type="SMART" id="SM00086">
    <property type="entry name" value="PAC"/>
    <property type="match status" value="1"/>
</dbReference>
<dbReference type="STRING" id="45071.Lpar_0397"/>
<dbReference type="InterPro" id="IPR035965">
    <property type="entry name" value="PAS-like_dom_sf"/>
</dbReference>
<feature type="domain" description="EAL" evidence="7">
    <location>
        <begin position="512"/>
        <end position="766"/>
    </location>
</feature>
<dbReference type="InterPro" id="IPR035919">
    <property type="entry name" value="EAL_sf"/>
</dbReference>
<dbReference type="PROSITE" id="PS50113">
    <property type="entry name" value="PAC"/>
    <property type="match status" value="1"/>
</dbReference>
<evidence type="ECO:0000256" key="2">
    <source>
        <dbReference type="ARBA" id="ARBA00012282"/>
    </source>
</evidence>
<proteinExistence type="predicted"/>
<comment type="cofactor">
    <cofactor evidence="1">
        <name>Mg(2+)</name>
        <dbReference type="ChEBI" id="CHEBI:18420"/>
    </cofactor>
</comment>
<evidence type="ECO:0000259" key="5">
    <source>
        <dbReference type="PROSITE" id="PS50112"/>
    </source>
</evidence>
<evidence type="ECO:0000259" key="6">
    <source>
        <dbReference type="PROSITE" id="PS50113"/>
    </source>
</evidence>
<dbReference type="PANTHER" id="PTHR44757:SF2">
    <property type="entry name" value="BIOFILM ARCHITECTURE MAINTENANCE PROTEIN MBAA"/>
    <property type="match status" value="1"/>
</dbReference>
<dbReference type="FunFam" id="3.20.20.450:FF:000001">
    <property type="entry name" value="Cyclic di-GMP phosphodiesterase yahA"/>
    <property type="match status" value="1"/>
</dbReference>
<dbReference type="OrthoDB" id="8553030at2"/>
<dbReference type="FunFam" id="3.30.70.270:FF:000001">
    <property type="entry name" value="Diguanylate cyclase domain protein"/>
    <property type="match status" value="1"/>
</dbReference>
<dbReference type="EMBL" id="LSOG01000083">
    <property type="protein sequence ID" value="OEH45933.1"/>
    <property type="molecule type" value="Genomic_DNA"/>
</dbReference>
<dbReference type="Gene3D" id="3.30.70.270">
    <property type="match status" value="1"/>
</dbReference>
<organism evidence="9 10">
    <name type="scientific">Legionella parisiensis</name>
    <dbReference type="NCBI Taxonomy" id="45071"/>
    <lineage>
        <taxon>Bacteria</taxon>
        <taxon>Pseudomonadati</taxon>
        <taxon>Pseudomonadota</taxon>
        <taxon>Gammaproteobacteria</taxon>
        <taxon>Legionellales</taxon>
        <taxon>Legionellaceae</taxon>
        <taxon>Legionella</taxon>
    </lineage>
</organism>
<evidence type="ECO:0000313" key="9">
    <source>
        <dbReference type="EMBL" id="OEH45933.1"/>
    </source>
</evidence>
<gene>
    <name evidence="9" type="primary">cph2_2</name>
    <name evidence="9" type="ORF">lpari_03121</name>
</gene>
<evidence type="ECO:0000259" key="8">
    <source>
        <dbReference type="PROSITE" id="PS50887"/>
    </source>
</evidence>
<dbReference type="CDD" id="cd01949">
    <property type="entry name" value="GGDEF"/>
    <property type="match status" value="1"/>
</dbReference>
<dbReference type="InterPro" id="IPR001610">
    <property type="entry name" value="PAC"/>
</dbReference>
<evidence type="ECO:0000313" key="10">
    <source>
        <dbReference type="Proteomes" id="UP000095229"/>
    </source>
</evidence>
<dbReference type="PATRIC" id="fig|45071.6.peg.426"/>
<dbReference type="InterPro" id="IPR000014">
    <property type="entry name" value="PAS"/>
</dbReference>
<dbReference type="PROSITE" id="PS50112">
    <property type="entry name" value="PAS"/>
    <property type="match status" value="1"/>
</dbReference>
<dbReference type="RefSeq" id="WP_058516328.1">
    <property type="nucleotide sequence ID" value="NZ_CAAAIE010000004.1"/>
</dbReference>
<dbReference type="Pfam" id="PF13188">
    <property type="entry name" value="PAS_8"/>
    <property type="match status" value="1"/>
</dbReference>
<dbReference type="Pfam" id="PF00990">
    <property type="entry name" value="GGDEF"/>
    <property type="match status" value="1"/>
</dbReference>
<dbReference type="InterPro" id="IPR043128">
    <property type="entry name" value="Rev_trsase/Diguanyl_cyclase"/>
</dbReference>
<dbReference type="SMART" id="SM00267">
    <property type="entry name" value="GGDEF"/>
    <property type="match status" value="1"/>
</dbReference>
<evidence type="ECO:0000256" key="3">
    <source>
        <dbReference type="ARBA" id="ARBA00022636"/>
    </source>
</evidence>
<dbReference type="Gene3D" id="3.20.20.450">
    <property type="entry name" value="EAL domain"/>
    <property type="match status" value="1"/>
</dbReference>
<dbReference type="InterPro" id="IPR000700">
    <property type="entry name" value="PAS-assoc_C"/>
</dbReference>
<comment type="catalytic activity">
    <reaction evidence="4">
        <text>3',3'-c-di-GMP + H2O = 5'-phosphoguanylyl(3'-&gt;5')guanosine + H(+)</text>
        <dbReference type="Rhea" id="RHEA:24902"/>
        <dbReference type="ChEBI" id="CHEBI:15377"/>
        <dbReference type="ChEBI" id="CHEBI:15378"/>
        <dbReference type="ChEBI" id="CHEBI:58754"/>
        <dbReference type="ChEBI" id="CHEBI:58805"/>
        <dbReference type="EC" id="3.1.4.52"/>
    </reaction>
    <physiologicalReaction direction="left-to-right" evidence="4">
        <dbReference type="Rhea" id="RHEA:24903"/>
    </physiologicalReaction>
</comment>
<reference evidence="9 10" key="1">
    <citation type="submission" date="2016-02" db="EMBL/GenBank/DDBJ databases">
        <title>Secondary metabolites in Legionella.</title>
        <authorList>
            <person name="Tobias N.J."/>
            <person name="Bode H.B."/>
        </authorList>
    </citation>
    <scope>NUCLEOTIDE SEQUENCE [LARGE SCALE GENOMIC DNA]</scope>
    <source>
        <strain evidence="9 10">DSM 19216</strain>
    </source>
</reference>
<dbReference type="SMART" id="SM00091">
    <property type="entry name" value="PAS"/>
    <property type="match status" value="2"/>
</dbReference>
<feature type="domain" description="PAC" evidence="6">
    <location>
        <begin position="286"/>
        <end position="338"/>
    </location>
</feature>
<evidence type="ECO:0000259" key="7">
    <source>
        <dbReference type="PROSITE" id="PS50883"/>
    </source>
</evidence>
<dbReference type="InterPro" id="IPR001633">
    <property type="entry name" value="EAL_dom"/>
</dbReference>
<dbReference type="NCBIfam" id="TIGR00229">
    <property type="entry name" value="sensory_box"/>
    <property type="match status" value="1"/>
</dbReference>
<dbReference type="InterPro" id="IPR052155">
    <property type="entry name" value="Biofilm_reg_signaling"/>
</dbReference>
<feature type="domain" description="GGDEF" evidence="8">
    <location>
        <begin position="370"/>
        <end position="503"/>
    </location>
</feature>
<keyword evidence="10" id="KW-1185">Reference proteome</keyword>